<keyword evidence="1" id="KW-1133">Transmembrane helix</keyword>
<dbReference type="InterPro" id="IPR043713">
    <property type="entry name" value="DUF5654"/>
</dbReference>
<keyword evidence="1" id="KW-0472">Membrane</keyword>
<protein>
    <submittedName>
        <fullName evidence="2">Uncharacterized protein</fullName>
    </submittedName>
</protein>
<feature type="transmembrane region" description="Helical" evidence="1">
    <location>
        <begin position="62"/>
        <end position="84"/>
    </location>
</feature>
<dbReference type="EMBL" id="MHOM01000034">
    <property type="protein sequence ID" value="OGZ63476.1"/>
    <property type="molecule type" value="Genomic_DNA"/>
</dbReference>
<evidence type="ECO:0000313" key="2">
    <source>
        <dbReference type="EMBL" id="OGZ63476.1"/>
    </source>
</evidence>
<dbReference type="Proteomes" id="UP000177190">
    <property type="component" value="Unassembled WGS sequence"/>
</dbReference>
<keyword evidence="1" id="KW-0812">Transmembrane</keyword>
<name>A0A1G2HLV6_9BACT</name>
<comment type="caution">
    <text evidence="2">The sequence shown here is derived from an EMBL/GenBank/DDBJ whole genome shotgun (WGS) entry which is preliminary data.</text>
</comment>
<dbReference type="STRING" id="1802200.A2812_02710"/>
<evidence type="ECO:0000256" key="1">
    <source>
        <dbReference type="SAM" id="Phobius"/>
    </source>
</evidence>
<reference evidence="2 3" key="1">
    <citation type="journal article" date="2016" name="Nat. Commun.">
        <title>Thousands of microbial genomes shed light on interconnected biogeochemical processes in an aquifer system.</title>
        <authorList>
            <person name="Anantharaman K."/>
            <person name="Brown C.T."/>
            <person name="Hug L.A."/>
            <person name="Sharon I."/>
            <person name="Castelle C.J."/>
            <person name="Probst A.J."/>
            <person name="Thomas B.C."/>
            <person name="Singh A."/>
            <person name="Wilkins M.J."/>
            <person name="Karaoz U."/>
            <person name="Brodie E.L."/>
            <person name="Williams K.H."/>
            <person name="Hubbard S.S."/>
            <person name="Banfield J.F."/>
        </authorList>
    </citation>
    <scope>NUCLEOTIDE SEQUENCE [LARGE SCALE GENOMIC DNA]</scope>
</reference>
<sequence length="90" mass="9894">MGAITSKIKKIKEEQEIIRKEAIEKTIGYILAAFGLVAGLAWNEAIKALIDTFFPLDKNGLIIKFVYAVLVTVIVVAVTIIFVGKEDKEA</sequence>
<feature type="transmembrane region" description="Helical" evidence="1">
    <location>
        <begin position="26"/>
        <end position="42"/>
    </location>
</feature>
<proteinExistence type="predicted"/>
<evidence type="ECO:0000313" key="3">
    <source>
        <dbReference type="Proteomes" id="UP000177190"/>
    </source>
</evidence>
<organism evidence="2 3">
    <name type="scientific">Candidatus Staskawiczbacteria bacterium RIFCSPHIGHO2_01_FULL_36_16</name>
    <dbReference type="NCBI Taxonomy" id="1802200"/>
    <lineage>
        <taxon>Bacteria</taxon>
        <taxon>Candidatus Staskawicziibacteriota</taxon>
    </lineage>
</organism>
<gene>
    <name evidence="2" type="ORF">A2812_02710</name>
</gene>
<dbReference type="Pfam" id="PF18898">
    <property type="entry name" value="DUF5654"/>
    <property type="match status" value="1"/>
</dbReference>
<accession>A0A1G2HLV6</accession>
<dbReference type="AlphaFoldDB" id="A0A1G2HLV6"/>